<protein>
    <submittedName>
        <fullName evidence="2">Uncharacterized protein</fullName>
    </submittedName>
</protein>
<dbReference type="AlphaFoldDB" id="S7MMS9"/>
<evidence type="ECO:0000256" key="1">
    <source>
        <dbReference type="SAM" id="MobiDB-lite"/>
    </source>
</evidence>
<feature type="compositionally biased region" description="Polar residues" evidence="1">
    <location>
        <begin position="24"/>
        <end position="37"/>
    </location>
</feature>
<dbReference type="Proteomes" id="UP000052978">
    <property type="component" value="Unassembled WGS sequence"/>
</dbReference>
<accession>S7MMS9</accession>
<reference evidence="2 3" key="1">
    <citation type="journal article" date="2013" name="Nat. Commun.">
        <title>Genome analysis reveals insights into physiology and longevity of the Brandt's bat Myotis brandtii.</title>
        <authorList>
            <person name="Seim I."/>
            <person name="Fang X."/>
            <person name="Xiong Z."/>
            <person name="Lobanov A.V."/>
            <person name="Huang Z."/>
            <person name="Ma S."/>
            <person name="Feng Y."/>
            <person name="Turanov A.A."/>
            <person name="Zhu Y."/>
            <person name="Lenz T.L."/>
            <person name="Gerashchenko M.V."/>
            <person name="Fan D."/>
            <person name="Hee Yim S."/>
            <person name="Yao X."/>
            <person name="Jordan D."/>
            <person name="Xiong Y."/>
            <person name="Ma Y."/>
            <person name="Lyapunov A.N."/>
            <person name="Chen G."/>
            <person name="Kulakova O.I."/>
            <person name="Sun Y."/>
            <person name="Lee S.G."/>
            <person name="Bronson R.T."/>
            <person name="Moskalev A.A."/>
            <person name="Sunyaev S.R."/>
            <person name="Zhang G."/>
            <person name="Krogh A."/>
            <person name="Wang J."/>
            <person name="Gladyshev V.N."/>
        </authorList>
    </citation>
    <scope>NUCLEOTIDE SEQUENCE [LARGE SCALE GENOMIC DNA]</scope>
</reference>
<proteinExistence type="predicted"/>
<evidence type="ECO:0000313" key="3">
    <source>
        <dbReference type="Proteomes" id="UP000052978"/>
    </source>
</evidence>
<dbReference type="EMBL" id="KE161800">
    <property type="protein sequence ID" value="EPQ05461.1"/>
    <property type="molecule type" value="Genomic_DNA"/>
</dbReference>
<organism evidence="2 3">
    <name type="scientific">Myotis brandtii</name>
    <name type="common">Brandt's bat</name>
    <dbReference type="NCBI Taxonomy" id="109478"/>
    <lineage>
        <taxon>Eukaryota</taxon>
        <taxon>Metazoa</taxon>
        <taxon>Chordata</taxon>
        <taxon>Craniata</taxon>
        <taxon>Vertebrata</taxon>
        <taxon>Euteleostomi</taxon>
        <taxon>Mammalia</taxon>
        <taxon>Eutheria</taxon>
        <taxon>Laurasiatheria</taxon>
        <taxon>Chiroptera</taxon>
        <taxon>Yangochiroptera</taxon>
        <taxon>Vespertilionidae</taxon>
        <taxon>Myotis</taxon>
    </lineage>
</organism>
<sequence length="89" mass="9809">MGQFLGFLKQQAESCGLSTRKVQKSSNTATPKPQTHLGQDDTPLSGVSKRHFNLRTPLHFKAKKLINSDQADEDKNILKYGSSIDGPKP</sequence>
<gene>
    <name evidence="2" type="ORF">D623_10035375</name>
</gene>
<keyword evidence="3" id="KW-1185">Reference proteome</keyword>
<evidence type="ECO:0000313" key="2">
    <source>
        <dbReference type="EMBL" id="EPQ05461.1"/>
    </source>
</evidence>
<feature type="region of interest" description="Disordered" evidence="1">
    <location>
        <begin position="16"/>
        <end position="49"/>
    </location>
</feature>
<name>S7MMS9_MYOBR</name>